<dbReference type="AlphaFoldDB" id="A0A0C2RV32"/>
<accession>A0A0C2RV32</accession>
<evidence type="ECO:0000313" key="2">
    <source>
        <dbReference type="Proteomes" id="UP000031938"/>
    </source>
</evidence>
<dbReference type="SUPFAM" id="SSF47240">
    <property type="entry name" value="Ferritin-like"/>
    <property type="match status" value="1"/>
</dbReference>
<sequence length="131" mass="15671">MPFIEELGKAIEDEYKAYYYYKDLRSRTNNPQFRKWIEHVMNDEKNHYSSFQALFFSLTGTYVQDPEKEPRASSFREGVLKSLNDEWEASEKYRDLLFQIPVQQAYQPLFVAMMDESEHAMRFSTILTSLQ</sequence>
<reference evidence="1 2" key="1">
    <citation type="submission" date="2015-01" db="EMBL/GenBank/DDBJ databases">
        <title>Genome sequencing of Jeotgalibacillus soli.</title>
        <authorList>
            <person name="Goh K.M."/>
            <person name="Chan K.-G."/>
            <person name="Yaakop A.S."/>
            <person name="Ee R."/>
            <person name="Gan H.M."/>
            <person name="Chan C.S."/>
        </authorList>
    </citation>
    <scope>NUCLEOTIDE SEQUENCE [LARGE SCALE GENOMIC DNA]</scope>
    <source>
        <strain evidence="1 2">P9</strain>
    </source>
</reference>
<dbReference type="Gene3D" id="1.20.1260.10">
    <property type="match status" value="1"/>
</dbReference>
<dbReference type="InterPro" id="IPR009078">
    <property type="entry name" value="Ferritin-like_SF"/>
</dbReference>
<keyword evidence="2" id="KW-1185">Reference proteome</keyword>
<dbReference type="CDD" id="cd00657">
    <property type="entry name" value="Ferritin_like"/>
    <property type="match status" value="1"/>
</dbReference>
<dbReference type="InterPro" id="IPR012347">
    <property type="entry name" value="Ferritin-like"/>
</dbReference>
<protein>
    <submittedName>
        <fullName evidence="1">Uncharacterized protein</fullName>
    </submittedName>
</protein>
<evidence type="ECO:0000313" key="1">
    <source>
        <dbReference type="EMBL" id="KIL45584.1"/>
    </source>
</evidence>
<dbReference type="EMBL" id="JXRP01000017">
    <property type="protein sequence ID" value="KIL45584.1"/>
    <property type="molecule type" value="Genomic_DNA"/>
</dbReference>
<dbReference type="RefSeq" id="WP_041088247.1">
    <property type="nucleotide sequence ID" value="NZ_JXRP01000017.1"/>
</dbReference>
<dbReference type="STRING" id="889306.KP78_19330"/>
<dbReference type="Proteomes" id="UP000031938">
    <property type="component" value="Unassembled WGS sequence"/>
</dbReference>
<gene>
    <name evidence="1" type="ORF">KP78_19330</name>
</gene>
<dbReference type="PATRIC" id="fig|889306.3.peg.1949"/>
<comment type="caution">
    <text evidence="1">The sequence shown here is derived from an EMBL/GenBank/DDBJ whole genome shotgun (WGS) entry which is preliminary data.</text>
</comment>
<organism evidence="1 2">
    <name type="scientific">Jeotgalibacillus soli</name>
    <dbReference type="NCBI Taxonomy" id="889306"/>
    <lineage>
        <taxon>Bacteria</taxon>
        <taxon>Bacillati</taxon>
        <taxon>Bacillota</taxon>
        <taxon>Bacilli</taxon>
        <taxon>Bacillales</taxon>
        <taxon>Caryophanaceae</taxon>
        <taxon>Jeotgalibacillus</taxon>
    </lineage>
</organism>
<name>A0A0C2RV32_9BACL</name>
<proteinExistence type="predicted"/>
<dbReference type="OrthoDB" id="3231985at2"/>